<dbReference type="GO" id="GO:0005737">
    <property type="term" value="C:cytoplasm"/>
    <property type="evidence" value="ECO:0007669"/>
    <property type="project" value="UniProtKB-SubCell"/>
</dbReference>
<dbReference type="PROSITE" id="PS00678">
    <property type="entry name" value="WD_REPEATS_1"/>
    <property type="match status" value="1"/>
</dbReference>
<feature type="repeat" description="WD" evidence="6">
    <location>
        <begin position="301"/>
        <end position="341"/>
    </location>
</feature>
<dbReference type="InterPro" id="IPR001680">
    <property type="entry name" value="WD40_rpt"/>
</dbReference>
<feature type="repeat" description="WD" evidence="6">
    <location>
        <begin position="278"/>
        <end position="300"/>
    </location>
</feature>
<dbReference type="PANTHER" id="PTHR22842">
    <property type="entry name" value="WD40 REPEAT PROTEIN"/>
    <property type="match status" value="1"/>
</dbReference>
<feature type="region of interest" description="Disordered" evidence="7">
    <location>
        <begin position="135"/>
        <end position="156"/>
    </location>
</feature>
<reference evidence="8 9" key="1">
    <citation type="journal article" date="2018" name="BMC Genomics">
        <title>The genome of Naegleria lovaniensis, the basis for a comparative approach to unravel pathogenicity factors of the human pathogenic amoeba N. fowleri.</title>
        <authorList>
            <person name="Liechti N."/>
            <person name="Schurch N."/>
            <person name="Bruggmann R."/>
            <person name="Wittwer M."/>
        </authorList>
    </citation>
    <scope>NUCLEOTIDE SEQUENCE [LARGE SCALE GENOMIC DNA]</scope>
    <source>
        <strain evidence="8 9">ATCC 30569</strain>
    </source>
</reference>
<evidence type="ECO:0000256" key="3">
    <source>
        <dbReference type="ARBA" id="ARBA00022574"/>
    </source>
</evidence>
<dbReference type="PROSITE" id="PS50082">
    <property type="entry name" value="WD_REPEATS_2"/>
    <property type="match status" value="2"/>
</dbReference>
<dbReference type="InterPro" id="IPR015943">
    <property type="entry name" value="WD40/YVTN_repeat-like_dom_sf"/>
</dbReference>
<evidence type="ECO:0000256" key="4">
    <source>
        <dbReference type="ARBA" id="ARBA00022737"/>
    </source>
</evidence>
<evidence type="ECO:0000313" key="9">
    <source>
        <dbReference type="Proteomes" id="UP000816034"/>
    </source>
</evidence>
<dbReference type="GO" id="GO:0000398">
    <property type="term" value="P:mRNA splicing, via spliceosome"/>
    <property type="evidence" value="ECO:0007669"/>
    <property type="project" value="TreeGrafter"/>
</dbReference>
<dbReference type="Proteomes" id="UP000816034">
    <property type="component" value="Unassembled WGS sequence"/>
</dbReference>
<protein>
    <recommendedName>
        <fullName evidence="10">Guanine nucleotide-binding protein subunit beta-like protein</fullName>
    </recommendedName>
</protein>
<evidence type="ECO:0000256" key="5">
    <source>
        <dbReference type="ARBA" id="ARBA00038145"/>
    </source>
</evidence>
<dbReference type="InterPro" id="IPR036047">
    <property type="entry name" value="F-box-like_dom_sf"/>
</dbReference>
<accession>A0AA88GWN4</accession>
<keyword evidence="2" id="KW-0963">Cytoplasm</keyword>
<dbReference type="InterPro" id="IPR036322">
    <property type="entry name" value="WD40_repeat_dom_sf"/>
</dbReference>
<dbReference type="PRINTS" id="PR00320">
    <property type="entry name" value="GPROTEINBRPT"/>
</dbReference>
<dbReference type="Pfam" id="PF00400">
    <property type="entry name" value="WD40"/>
    <property type="match status" value="3"/>
</dbReference>
<keyword evidence="9" id="KW-1185">Reference proteome</keyword>
<dbReference type="EMBL" id="PYSW02000005">
    <property type="protein sequence ID" value="KAG2392388.1"/>
    <property type="molecule type" value="Genomic_DNA"/>
</dbReference>
<organism evidence="8 9">
    <name type="scientific">Naegleria lovaniensis</name>
    <name type="common">Amoeba</name>
    <dbReference type="NCBI Taxonomy" id="51637"/>
    <lineage>
        <taxon>Eukaryota</taxon>
        <taxon>Discoba</taxon>
        <taxon>Heterolobosea</taxon>
        <taxon>Tetramitia</taxon>
        <taxon>Eutetramitia</taxon>
        <taxon>Vahlkampfiidae</taxon>
        <taxon>Naegleria</taxon>
    </lineage>
</organism>
<dbReference type="AlphaFoldDB" id="A0AA88GWN4"/>
<evidence type="ECO:0000256" key="1">
    <source>
        <dbReference type="ARBA" id="ARBA00004496"/>
    </source>
</evidence>
<evidence type="ECO:0000256" key="6">
    <source>
        <dbReference type="PROSITE-ProRule" id="PRU00221"/>
    </source>
</evidence>
<comment type="similarity">
    <text evidence="5">Belongs to the WD repeat MORG1 family.</text>
</comment>
<dbReference type="Gene3D" id="2.130.10.10">
    <property type="entry name" value="YVTN repeat-like/Quinoprotein amine dehydrogenase"/>
    <property type="match status" value="1"/>
</dbReference>
<gene>
    <name evidence="8" type="ORF">C9374_012640</name>
</gene>
<dbReference type="GO" id="GO:0071013">
    <property type="term" value="C:catalytic step 2 spliceosome"/>
    <property type="evidence" value="ECO:0007669"/>
    <property type="project" value="TreeGrafter"/>
</dbReference>
<comment type="caution">
    <text evidence="8">The sequence shown here is derived from an EMBL/GenBank/DDBJ whole genome shotgun (WGS) entry which is preliminary data.</text>
</comment>
<name>A0AA88GWN4_NAELO</name>
<dbReference type="GeneID" id="68105094"/>
<dbReference type="InterPro" id="IPR019775">
    <property type="entry name" value="WD40_repeat_CS"/>
</dbReference>
<keyword evidence="3 6" id="KW-0853">WD repeat</keyword>
<dbReference type="SUPFAM" id="SSF81383">
    <property type="entry name" value="F-box domain"/>
    <property type="match status" value="1"/>
</dbReference>
<sequence length="513" mass="58741">MPIIIDLHSDLIFHVLSFLEGREVLNIRQCSHLFYDCYMEYRKQIWRNLLQRVFPNFFDKMKDYLELDSSLLADDNFRSKENIGSSLLCESTERTEPTWIDYFDLYFKALLHFELKGNFKLNVLNPLKIADGLSEKGIPNSPSTRGTNQPLQSNSSPTLDFMNQILPVSYSCFMKKFRNLEGYLPNNNVLSRLTAEERSVLEAMTNKKKYLLFSRFNDPTFSLVDVEARQIVKKFTGHKGTVLDIKCLFMDPFNLKSKNVGSGTFYLNTTSSSFNNRIISASSDQTIKIWNFTTGNLIESLTEHKGSVVSIESMSENIVASASHDLSIKFWDINVGKCIHTLPDVHERLLYKIQYNNWNNLLSSCGKDGKVKIFDTRTAARSPKPVKVLEHKKDGNDELLSVYSIAMNSHSISCGGKDGLFTIYDLRNLNQPLLKKSYSSPVDRIFCDELKVTLFEAFSCKVIDLLTLQEKTINELENRQATYCVSLGSELFIDYGTMVTQIDNQDLCLVDFF</sequence>
<evidence type="ECO:0000313" key="8">
    <source>
        <dbReference type="EMBL" id="KAG2392388.1"/>
    </source>
</evidence>
<dbReference type="SMART" id="SM00320">
    <property type="entry name" value="WD40"/>
    <property type="match status" value="4"/>
</dbReference>
<keyword evidence="4" id="KW-0677">Repeat</keyword>
<evidence type="ECO:0000256" key="7">
    <source>
        <dbReference type="SAM" id="MobiDB-lite"/>
    </source>
</evidence>
<dbReference type="RefSeq" id="XP_044554282.1">
    <property type="nucleotide sequence ID" value="XM_044688429.1"/>
</dbReference>
<evidence type="ECO:0008006" key="10">
    <source>
        <dbReference type="Google" id="ProtNLM"/>
    </source>
</evidence>
<dbReference type="SUPFAM" id="SSF50978">
    <property type="entry name" value="WD40 repeat-like"/>
    <property type="match status" value="1"/>
</dbReference>
<proteinExistence type="inferred from homology"/>
<feature type="compositionally biased region" description="Polar residues" evidence="7">
    <location>
        <begin position="140"/>
        <end position="156"/>
    </location>
</feature>
<evidence type="ECO:0000256" key="2">
    <source>
        <dbReference type="ARBA" id="ARBA00022490"/>
    </source>
</evidence>
<dbReference type="InterPro" id="IPR051980">
    <property type="entry name" value="WD_repeat_MORG1"/>
</dbReference>
<dbReference type="PANTHER" id="PTHR22842:SF3">
    <property type="entry name" value="WD REPEAT DOMAIN-CONTAINING PROTEIN 83"/>
    <property type="match status" value="1"/>
</dbReference>
<comment type="subcellular location">
    <subcellularLocation>
        <location evidence="1">Cytoplasm</location>
    </subcellularLocation>
</comment>
<dbReference type="InterPro" id="IPR020472">
    <property type="entry name" value="WD40_PAC1"/>
</dbReference>